<evidence type="ECO:0000256" key="1">
    <source>
        <dbReference type="ARBA" id="ARBA00009156"/>
    </source>
</evidence>
<dbReference type="Pfam" id="PF02782">
    <property type="entry name" value="FGGY_C"/>
    <property type="match status" value="1"/>
</dbReference>
<dbReference type="GO" id="GO:0005975">
    <property type="term" value="P:carbohydrate metabolic process"/>
    <property type="evidence" value="ECO:0007669"/>
    <property type="project" value="InterPro"/>
</dbReference>
<dbReference type="InterPro" id="IPR000577">
    <property type="entry name" value="Carb_kinase_FGGY"/>
</dbReference>
<evidence type="ECO:0000313" key="7">
    <source>
        <dbReference type="Proteomes" id="UP000620075"/>
    </source>
</evidence>
<keyword evidence="2" id="KW-0808">Transferase</keyword>
<dbReference type="InterPro" id="IPR018484">
    <property type="entry name" value="FGGY_N"/>
</dbReference>
<reference evidence="6 7" key="1">
    <citation type="submission" date="2020-10" db="EMBL/GenBank/DDBJ databases">
        <title>Ca. Dormibacterota MAGs.</title>
        <authorList>
            <person name="Montgomery K."/>
        </authorList>
    </citation>
    <scope>NUCLEOTIDE SEQUENCE [LARGE SCALE GENOMIC DNA]</scope>
    <source>
        <strain evidence="6">SC8811_S16_3</strain>
    </source>
</reference>
<evidence type="ECO:0000313" key="6">
    <source>
        <dbReference type="EMBL" id="MBJ7604606.1"/>
    </source>
</evidence>
<sequence>MAAGSGRDLFVLSLDVGTSSVRAMGFDSRGRELPRLETKLEYLPRAGADGTAEVDAEQVAGLVESALDQTLKQAGKQAEPAALGISTFWHGLQGLDRQCQPTTPIILWSDTRSWRQAERLRRDLNGEAVRRRTGCPLHPSYWPAKLAWLRQAGGGAWGRTRHWVSIGDYLYLRWFGELTTSASMASGTGLRRLAGGLDQELLQELGISPERVPAETELLSGLKPQYRRRWPQLAGVPFLTARGDGALANLGSGCTEPSVRALTIGTSGALRVMTDRRPPLLAKGVWCYLLDERRYVVGGALSNGGNLWAWMQSNLRLEREGLEERLARLEPASGPDFLTLLAGERSPGFALHATGSLARLTQATTAYHIARSGLEAVALQFAQVDRALDRTVPGAKTLVASGGALHASPLWSQIMADAVGKPVSVSESFEASSHGAALLALQHLGLKPALDTRRGNVYEPDPKTHSVYRQAARRQARLYRLLVEGAPPAAAAPAHA</sequence>
<dbReference type="PANTHER" id="PTHR43095:SF2">
    <property type="entry name" value="GLUCONOKINASE"/>
    <property type="match status" value="1"/>
</dbReference>
<dbReference type="Proteomes" id="UP000620075">
    <property type="component" value="Unassembled WGS sequence"/>
</dbReference>
<name>A0A934KJ84_9BACT</name>
<evidence type="ECO:0000256" key="2">
    <source>
        <dbReference type="ARBA" id="ARBA00022679"/>
    </source>
</evidence>
<dbReference type="InterPro" id="IPR050406">
    <property type="entry name" value="FGGY_Carb_Kinase"/>
</dbReference>
<evidence type="ECO:0000256" key="3">
    <source>
        <dbReference type="ARBA" id="ARBA00022777"/>
    </source>
</evidence>
<dbReference type="RefSeq" id="WP_338182509.1">
    <property type="nucleotide sequence ID" value="NZ_JAEKNQ010000060.1"/>
</dbReference>
<dbReference type="SUPFAM" id="SSF53067">
    <property type="entry name" value="Actin-like ATPase domain"/>
    <property type="match status" value="2"/>
</dbReference>
<dbReference type="Pfam" id="PF00370">
    <property type="entry name" value="FGGY_N"/>
    <property type="match status" value="1"/>
</dbReference>
<dbReference type="InterPro" id="IPR018485">
    <property type="entry name" value="FGGY_C"/>
</dbReference>
<evidence type="ECO:0000259" key="4">
    <source>
        <dbReference type="Pfam" id="PF00370"/>
    </source>
</evidence>
<keyword evidence="3" id="KW-0418">Kinase</keyword>
<dbReference type="PANTHER" id="PTHR43095">
    <property type="entry name" value="SUGAR KINASE"/>
    <property type="match status" value="1"/>
</dbReference>
<dbReference type="GO" id="GO:0016301">
    <property type="term" value="F:kinase activity"/>
    <property type="evidence" value="ECO:0007669"/>
    <property type="project" value="UniProtKB-KW"/>
</dbReference>
<gene>
    <name evidence="6" type="ORF">JF888_15735</name>
</gene>
<dbReference type="Gene3D" id="3.30.420.40">
    <property type="match status" value="2"/>
</dbReference>
<dbReference type="EMBL" id="JAEKNQ010000060">
    <property type="protein sequence ID" value="MBJ7604606.1"/>
    <property type="molecule type" value="Genomic_DNA"/>
</dbReference>
<dbReference type="InterPro" id="IPR043129">
    <property type="entry name" value="ATPase_NBD"/>
</dbReference>
<comment type="similarity">
    <text evidence="1">Belongs to the FGGY kinase family.</text>
</comment>
<evidence type="ECO:0000259" key="5">
    <source>
        <dbReference type="Pfam" id="PF02782"/>
    </source>
</evidence>
<comment type="caution">
    <text evidence="6">The sequence shown here is derived from an EMBL/GenBank/DDBJ whole genome shotgun (WGS) entry which is preliminary data.</text>
</comment>
<protein>
    <submittedName>
        <fullName evidence="6">Gluconokinase</fullName>
    </submittedName>
</protein>
<feature type="domain" description="Carbohydrate kinase FGGY N-terminal" evidence="4">
    <location>
        <begin position="11"/>
        <end position="251"/>
    </location>
</feature>
<organism evidence="6 7">
    <name type="scientific">Candidatus Dormiibacter inghamiae</name>
    <dbReference type="NCBI Taxonomy" id="3127013"/>
    <lineage>
        <taxon>Bacteria</taxon>
        <taxon>Bacillati</taxon>
        <taxon>Candidatus Dormiibacterota</taxon>
        <taxon>Candidatus Dormibacteria</taxon>
        <taxon>Candidatus Dormibacterales</taxon>
        <taxon>Candidatus Dormibacteraceae</taxon>
        <taxon>Candidatus Dormiibacter</taxon>
    </lineage>
</organism>
<dbReference type="AlphaFoldDB" id="A0A934KJ84"/>
<accession>A0A934KJ84</accession>
<dbReference type="PIRSF" id="PIRSF000538">
    <property type="entry name" value="GlpK"/>
    <property type="match status" value="1"/>
</dbReference>
<proteinExistence type="inferred from homology"/>
<feature type="domain" description="Carbohydrate kinase FGGY C-terminal" evidence="5">
    <location>
        <begin position="262"/>
        <end position="441"/>
    </location>
</feature>
<dbReference type="CDD" id="cd07770">
    <property type="entry name" value="ASKHA_NBD_FGGY_GntK"/>
    <property type="match status" value="1"/>
</dbReference>